<proteinExistence type="predicted"/>
<name>A0A7Y6K3B0_9BURK</name>
<dbReference type="Proteomes" id="UP000594380">
    <property type="component" value="Unassembled WGS sequence"/>
</dbReference>
<dbReference type="EMBL" id="JAALDK010000001">
    <property type="protein sequence ID" value="NUY02708.1"/>
    <property type="molecule type" value="Genomic_DNA"/>
</dbReference>
<protein>
    <submittedName>
        <fullName evidence="1">Uncharacterized protein</fullName>
    </submittedName>
</protein>
<reference evidence="1 2" key="1">
    <citation type="submission" date="2020-02" db="EMBL/GenBank/DDBJ databases">
        <title>Paraburkholderia simonii sp. nov. and Paraburkholderia youngii sp. nov. Brazilian and Mexican Mimosa-associated rhizobia.</title>
        <authorList>
            <person name="Mavima L."/>
            <person name="Beukes C.W."/>
            <person name="Chan W.Y."/>
            <person name="Palmer M."/>
            <person name="De Meyer S.E."/>
            <person name="James E.K."/>
            <person name="Venter S.N."/>
            <person name="Steenkamp E.T."/>
        </authorList>
    </citation>
    <scope>NUCLEOTIDE SEQUENCE [LARGE SCALE GENOMIC DNA]</scope>
    <source>
        <strain evidence="1 2">JPY169</strain>
    </source>
</reference>
<dbReference type="AlphaFoldDB" id="A0A7Y6K3B0"/>
<evidence type="ECO:0000313" key="2">
    <source>
        <dbReference type="Proteomes" id="UP000594380"/>
    </source>
</evidence>
<evidence type="ECO:0000313" key="1">
    <source>
        <dbReference type="EMBL" id="NUY02708.1"/>
    </source>
</evidence>
<dbReference type="RefSeq" id="WP_176109046.1">
    <property type="nucleotide sequence ID" value="NZ_JAALDK010000001.1"/>
</dbReference>
<accession>A0A7Y6K3B0</accession>
<sequence>MAPALSLNIPDEGTRRAVAAVKPNNVIPFPSRVLLPVSFVYASDERSPTQLQALLHSPLGVYVTSIERARNEVSVQLDIAPNDLDFTLHTLIATLPEARIGRASRHVGNEGAR</sequence>
<organism evidence="1 2">
    <name type="scientific">Paraburkholderia youngii</name>
    <dbReference type="NCBI Taxonomy" id="2782701"/>
    <lineage>
        <taxon>Bacteria</taxon>
        <taxon>Pseudomonadati</taxon>
        <taxon>Pseudomonadota</taxon>
        <taxon>Betaproteobacteria</taxon>
        <taxon>Burkholderiales</taxon>
        <taxon>Burkholderiaceae</taxon>
        <taxon>Paraburkholderia</taxon>
    </lineage>
</organism>
<comment type="caution">
    <text evidence="1">The sequence shown here is derived from an EMBL/GenBank/DDBJ whole genome shotgun (WGS) entry which is preliminary data.</text>
</comment>
<gene>
    <name evidence="1" type="ORF">G5S42_24085</name>
</gene>
<dbReference type="GeneID" id="301103423"/>